<reference evidence="2" key="1">
    <citation type="submission" date="2014-04" db="EMBL/GenBank/DDBJ databases">
        <title>Evolutionary Origins and Diversification of the Mycorrhizal Mutualists.</title>
        <authorList>
            <consortium name="DOE Joint Genome Institute"/>
            <consortium name="Mycorrhizal Genomics Consortium"/>
            <person name="Kohler A."/>
            <person name="Kuo A."/>
            <person name="Nagy L.G."/>
            <person name="Floudas D."/>
            <person name="Copeland A."/>
            <person name="Barry K.W."/>
            <person name="Cichocki N."/>
            <person name="Veneault-Fourrey C."/>
            <person name="LaButti K."/>
            <person name="Lindquist E.A."/>
            <person name="Lipzen A."/>
            <person name="Lundell T."/>
            <person name="Morin E."/>
            <person name="Murat C."/>
            <person name="Riley R."/>
            <person name="Ohm R."/>
            <person name="Sun H."/>
            <person name="Tunlid A."/>
            <person name="Henrissat B."/>
            <person name="Grigoriev I.V."/>
            <person name="Hibbett D.S."/>
            <person name="Martin F."/>
        </authorList>
    </citation>
    <scope>NUCLEOTIDE SEQUENCE [LARGE SCALE GENOMIC DNA]</scope>
    <source>
        <strain evidence="2">FD-334 SS-4</strain>
    </source>
</reference>
<gene>
    <name evidence="1" type="ORF">HYPSUDRAFT_122964</name>
</gene>
<accession>A0A0D2NGA6</accession>
<dbReference type="STRING" id="945553.A0A0D2NGA6"/>
<feature type="non-terminal residue" evidence="1">
    <location>
        <position position="319"/>
    </location>
</feature>
<dbReference type="AlphaFoldDB" id="A0A0D2NGA6"/>
<feature type="non-terminal residue" evidence="1">
    <location>
        <position position="1"/>
    </location>
</feature>
<keyword evidence="2" id="KW-1185">Reference proteome</keyword>
<evidence type="ECO:0000313" key="2">
    <source>
        <dbReference type="Proteomes" id="UP000054270"/>
    </source>
</evidence>
<dbReference type="OrthoDB" id="3232941at2759"/>
<sequence>ELDQRIRSLPPGYGLRHFKNGFSALSQVSGPERKNMAKILLGCLVGSIPPDASQAIAALLDFIYIAQYPTHDTTTLGYLSDARDRFHNNRDYFITVGVRDHFNIPKFHSLLHYIDSIKEFGTTDNYNTEMFERLHIDFAKNGWRATNQRDEFPQMVKWLSRQEKISSFENRLNYRAITTDSPPLQKPLRSIPKYPNFPNRRLDLIEEKHNAPNFSHYLKGFLNKLSPHPIPLRQLEDTSLPFTKVDIYNTFRFNPVSIHEDEEQDVDAVKAMPKSRTRIGRVRVIFTLPKVMDTRLGPQELPEYWPKTPLAYVEWYSPI</sequence>
<dbReference type="Proteomes" id="UP000054270">
    <property type="component" value="Unassembled WGS sequence"/>
</dbReference>
<proteinExistence type="predicted"/>
<protein>
    <submittedName>
        <fullName evidence="1">Uncharacterized protein</fullName>
    </submittedName>
</protein>
<name>A0A0D2NGA6_HYPSF</name>
<dbReference type="EMBL" id="KN817595">
    <property type="protein sequence ID" value="KJA18014.1"/>
    <property type="molecule type" value="Genomic_DNA"/>
</dbReference>
<dbReference type="OMA" id="NTEGSEH"/>
<evidence type="ECO:0000313" key="1">
    <source>
        <dbReference type="EMBL" id="KJA18014.1"/>
    </source>
</evidence>
<organism evidence="1 2">
    <name type="scientific">Hypholoma sublateritium (strain FD-334 SS-4)</name>
    <dbReference type="NCBI Taxonomy" id="945553"/>
    <lineage>
        <taxon>Eukaryota</taxon>
        <taxon>Fungi</taxon>
        <taxon>Dikarya</taxon>
        <taxon>Basidiomycota</taxon>
        <taxon>Agaricomycotina</taxon>
        <taxon>Agaricomycetes</taxon>
        <taxon>Agaricomycetidae</taxon>
        <taxon>Agaricales</taxon>
        <taxon>Agaricineae</taxon>
        <taxon>Strophariaceae</taxon>
        <taxon>Hypholoma</taxon>
    </lineage>
</organism>